<dbReference type="EMBL" id="KZ824456">
    <property type="protein sequence ID" value="RAK98107.1"/>
    <property type="molecule type" value="Genomic_DNA"/>
</dbReference>
<evidence type="ECO:0000256" key="1">
    <source>
        <dbReference type="SAM" id="MobiDB-lite"/>
    </source>
</evidence>
<gene>
    <name evidence="2" type="ORF">BO80DRAFT_447718</name>
</gene>
<keyword evidence="3" id="KW-1185">Reference proteome</keyword>
<dbReference type="GeneID" id="37226490"/>
<feature type="region of interest" description="Disordered" evidence="1">
    <location>
        <begin position="13"/>
        <end position="38"/>
    </location>
</feature>
<dbReference type="OrthoDB" id="4505660at2759"/>
<dbReference type="RefSeq" id="XP_025572435.1">
    <property type="nucleotide sequence ID" value="XM_025721625.1"/>
</dbReference>
<organism evidence="2 3">
    <name type="scientific">Aspergillus ibericus CBS 121593</name>
    <dbReference type="NCBI Taxonomy" id="1448316"/>
    <lineage>
        <taxon>Eukaryota</taxon>
        <taxon>Fungi</taxon>
        <taxon>Dikarya</taxon>
        <taxon>Ascomycota</taxon>
        <taxon>Pezizomycotina</taxon>
        <taxon>Eurotiomycetes</taxon>
        <taxon>Eurotiomycetidae</taxon>
        <taxon>Eurotiales</taxon>
        <taxon>Aspergillaceae</taxon>
        <taxon>Aspergillus</taxon>
        <taxon>Aspergillus subgen. Circumdati</taxon>
    </lineage>
</organism>
<evidence type="ECO:0000313" key="3">
    <source>
        <dbReference type="Proteomes" id="UP000249402"/>
    </source>
</evidence>
<protein>
    <submittedName>
        <fullName evidence="2">Uncharacterized protein</fullName>
    </submittedName>
</protein>
<dbReference type="Proteomes" id="UP000249402">
    <property type="component" value="Unassembled WGS sequence"/>
</dbReference>
<sequence>MVYIFDQAIQQSPSPPCLTTNHKQTSSTGTPRTSTSAVPITKKSIVTTWFTRGPQTRVPHCMRGADYICRFPVDDNGHRAYEIDKRRGRFIDICAFTDAASSRPADLDSVEEIENERNT</sequence>
<evidence type="ECO:0000313" key="2">
    <source>
        <dbReference type="EMBL" id="RAK98107.1"/>
    </source>
</evidence>
<feature type="compositionally biased region" description="Low complexity" evidence="1">
    <location>
        <begin position="25"/>
        <end position="36"/>
    </location>
</feature>
<dbReference type="AlphaFoldDB" id="A0A395GTV7"/>
<name>A0A395GTV7_9EURO</name>
<accession>A0A395GTV7</accession>
<reference evidence="2 3" key="1">
    <citation type="submission" date="2018-02" db="EMBL/GenBank/DDBJ databases">
        <title>The genomes of Aspergillus section Nigri reveals drivers in fungal speciation.</title>
        <authorList>
            <consortium name="DOE Joint Genome Institute"/>
            <person name="Vesth T.C."/>
            <person name="Nybo J."/>
            <person name="Theobald S."/>
            <person name="Brandl J."/>
            <person name="Frisvad J.C."/>
            <person name="Nielsen K.F."/>
            <person name="Lyhne E.K."/>
            <person name="Kogle M.E."/>
            <person name="Kuo A."/>
            <person name="Riley R."/>
            <person name="Clum A."/>
            <person name="Nolan M."/>
            <person name="Lipzen A."/>
            <person name="Salamov A."/>
            <person name="Henrissat B."/>
            <person name="Wiebenga A."/>
            <person name="De vries R.P."/>
            <person name="Grigoriev I.V."/>
            <person name="Mortensen U.H."/>
            <person name="Andersen M.R."/>
            <person name="Baker S.E."/>
        </authorList>
    </citation>
    <scope>NUCLEOTIDE SEQUENCE [LARGE SCALE GENOMIC DNA]</scope>
    <source>
        <strain evidence="2 3">CBS 121593</strain>
    </source>
</reference>
<dbReference type="VEuPathDB" id="FungiDB:BO80DRAFT_447718"/>
<proteinExistence type="predicted"/>
<feature type="compositionally biased region" description="Polar residues" evidence="1">
    <location>
        <begin position="13"/>
        <end position="24"/>
    </location>
</feature>